<feature type="compositionally biased region" description="Low complexity" evidence="1">
    <location>
        <begin position="548"/>
        <end position="570"/>
    </location>
</feature>
<proteinExistence type="predicted"/>
<accession>A0ABQ8ISY0</accession>
<feature type="non-terminal residue" evidence="2">
    <location>
        <position position="1"/>
    </location>
</feature>
<evidence type="ECO:0000313" key="3">
    <source>
        <dbReference type="Proteomes" id="UP000887458"/>
    </source>
</evidence>
<feature type="compositionally biased region" description="Basic and acidic residues" evidence="1">
    <location>
        <begin position="421"/>
        <end position="431"/>
    </location>
</feature>
<gene>
    <name evidence="2" type="ORF">DERP_007901</name>
</gene>
<evidence type="ECO:0000313" key="2">
    <source>
        <dbReference type="EMBL" id="KAH9413425.1"/>
    </source>
</evidence>
<feature type="region of interest" description="Disordered" evidence="1">
    <location>
        <begin position="540"/>
        <end position="571"/>
    </location>
</feature>
<comment type="caution">
    <text evidence="2">The sequence shown here is derived from an EMBL/GenBank/DDBJ whole genome shotgun (WGS) entry which is preliminary data.</text>
</comment>
<protein>
    <submittedName>
        <fullName evidence="2">Uncharacterized protein</fullName>
    </submittedName>
</protein>
<dbReference type="Proteomes" id="UP000887458">
    <property type="component" value="Unassembled WGS sequence"/>
</dbReference>
<sequence length="597" mass="64545">DGGNIDTGIDSNIDINGYQRLAKIVTISNPSQQQQYQIRPSQQQQSNLYYKSGYGKRGRRGGGNSDYGAAITSTDYTTGHYIRPKGARYPKAQPKTSASKTVIFTVPQPLPDDHEKSKKFEIPSIELAGLNKLMSNAGGGNGIGGEALNDMMKNSPVKIPAMPGIDFNNIIGNLFGDKGPPAISVAAPETLGKLIAPLLGHGKLLSFNMPNFELGLGGGGGHSGGHDDDHKGSESRMKLVGFSMPDFMKNSQKFLRGGFEMPKIDFSGEHESGLTLPHFDMPKTESIGKSPKITAIKPLGPSIHFLRHLNLPLPKVPKMSLPELGPFKSFKMPTLDLTKNFDIKNIDFHLPSTSHSDRSGGGGGIGNIDFGGMISGMGGGIGDMISGIGGGGGGGISDMISDSPKPIYVRAPETMLMMTPESEKEIEKSESKSTNNGDNDDDDDNQLNSMEKQQPSSTASKSTSKSPKSTKTTISKVKKIITAFPLKKGSKSIGHIVVEDYPYGRKQFGPLDDGGESEIGCIELDQIMQSPNHHAIINDENDQRSEQEQQSEQQEQSTTEPNQSKSLLKTKTTKKLTKLFGLRKKRPFIMMMFNQEN</sequence>
<evidence type="ECO:0000256" key="1">
    <source>
        <dbReference type="SAM" id="MobiDB-lite"/>
    </source>
</evidence>
<reference evidence="2 3" key="2">
    <citation type="journal article" date="2022" name="Mol. Biol. Evol.">
        <title>Comparative Genomics Reveals Insights into the Divergent Evolution of Astigmatic Mites and Household Pest Adaptations.</title>
        <authorList>
            <person name="Xiong Q."/>
            <person name="Wan A.T."/>
            <person name="Liu X."/>
            <person name="Fung C.S."/>
            <person name="Xiao X."/>
            <person name="Malainual N."/>
            <person name="Hou J."/>
            <person name="Wang L."/>
            <person name="Wang M."/>
            <person name="Yang K.Y."/>
            <person name="Cui Y."/>
            <person name="Leung E.L."/>
            <person name="Nong W."/>
            <person name="Shin S.K."/>
            <person name="Au S.W."/>
            <person name="Jeong K.Y."/>
            <person name="Chew F.T."/>
            <person name="Hui J.H."/>
            <person name="Leung T.F."/>
            <person name="Tungtrongchitr A."/>
            <person name="Zhong N."/>
            <person name="Liu Z."/>
            <person name="Tsui S.K."/>
        </authorList>
    </citation>
    <scope>NUCLEOTIDE SEQUENCE [LARGE SCALE GENOMIC DNA]</scope>
    <source>
        <strain evidence="2">Derp</strain>
    </source>
</reference>
<feature type="compositionally biased region" description="Low complexity" evidence="1">
    <location>
        <begin position="452"/>
        <end position="473"/>
    </location>
</feature>
<feature type="region of interest" description="Disordered" evidence="1">
    <location>
        <begin position="420"/>
        <end position="473"/>
    </location>
</feature>
<reference evidence="2 3" key="1">
    <citation type="journal article" date="2018" name="J. Allergy Clin. Immunol.">
        <title>High-quality assembly of Dermatophagoides pteronyssinus genome and transcriptome reveals a wide range of novel allergens.</title>
        <authorList>
            <person name="Liu X.Y."/>
            <person name="Yang K.Y."/>
            <person name="Wang M.Q."/>
            <person name="Kwok J.S."/>
            <person name="Zeng X."/>
            <person name="Yang Z."/>
            <person name="Xiao X.J."/>
            <person name="Lau C.P."/>
            <person name="Li Y."/>
            <person name="Huang Z.M."/>
            <person name="Ba J.G."/>
            <person name="Yim A.K."/>
            <person name="Ouyang C.Y."/>
            <person name="Ngai S.M."/>
            <person name="Chan T.F."/>
            <person name="Leung E.L."/>
            <person name="Liu L."/>
            <person name="Liu Z.G."/>
            <person name="Tsui S.K."/>
        </authorList>
    </citation>
    <scope>NUCLEOTIDE SEQUENCE [LARGE SCALE GENOMIC DNA]</scope>
    <source>
        <strain evidence="2">Derp</strain>
    </source>
</reference>
<name>A0ABQ8ISY0_DERPT</name>
<keyword evidence="3" id="KW-1185">Reference proteome</keyword>
<dbReference type="EMBL" id="NJHN03000121">
    <property type="protein sequence ID" value="KAH9413425.1"/>
    <property type="molecule type" value="Genomic_DNA"/>
</dbReference>
<organism evidence="2 3">
    <name type="scientific">Dermatophagoides pteronyssinus</name>
    <name type="common">European house dust mite</name>
    <dbReference type="NCBI Taxonomy" id="6956"/>
    <lineage>
        <taxon>Eukaryota</taxon>
        <taxon>Metazoa</taxon>
        <taxon>Ecdysozoa</taxon>
        <taxon>Arthropoda</taxon>
        <taxon>Chelicerata</taxon>
        <taxon>Arachnida</taxon>
        <taxon>Acari</taxon>
        <taxon>Acariformes</taxon>
        <taxon>Sarcoptiformes</taxon>
        <taxon>Astigmata</taxon>
        <taxon>Psoroptidia</taxon>
        <taxon>Analgoidea</taxon>
        <taxon>Pyroglyphidae</taxon>
        <taxon>Dermatophagoidinae</taxon>
        <taxon>Dermatophagoides</taxon>
    </lineage>
</organism>